<sequence>MLQDDNRMESGWELIFKRIACSSRKPNLILIKYRSRVWSVNDTPAQVKVPTQKDINLSIVECIFHLGPLTSPNDVAKIQKEFPLPENKKRKVKIGESSKTKVKKGTTAYHVVTFVRNIMGILDRHDKKGFFYRHR</sequence>
<reference evidence="1" key="1">
    <citation type="journal article" date="2016" name="Proc. Natl. Acad. Sci. U.S.A.">
        <title>Lipid metabolic changes in an early divergent fungus govern the establishment of a mutualistic symbiosis with endobacteria.</title>
        <authorList>
            <person name="Lastovetsky O.A."/>
            <person name="Gaspar M.L."/>
            <person name="Mondo S.J."/>
            <person name="LaButti K.M."/>
            <person name="Sandor L."/>
            <person name="Grigoriev I.V."/>
            <person name="Henry S.A."/>
            <person name="Pawlowska T.E."/>
        </authorList>
    </citation>
    <scope>NUCLEOTIDE SEQUENCE [LARGE SCALE GENOMIC DNA]</scope>
    <source>
        <strain evidence="1">ATCC 52814</strain>
    </source>
</reference>
<dbReference type="EMBL" id="KV921856">
    <property type="protein sequence ID" value="ORE11628.1"/>
    <property type="molecule type" value="Genomic_DNA"/>
</dbReference>
<accession>A0A1X0RIB7</accession>
<organism evidence="1">
    <name type="scientific">Rhizopus microsporus var. microsporus</name>
    <dbReference type="NCBI Taxonomy" id="86635"/>
    <lineage>
        <taxon>Eukaryota</taxon>
        <taxon>Fungi</taxon>
        <taxon>Fungi incertae sedis</taxon>
        <taxon>Mucoromycota</taxon>
        <taxon>Mucoromycotina</taxon>
        <taxon>Mucoromycetes</taxon>
        <taxon>Mucorales</taxon>
        <taxon>Mucorineae</taxon>
        <taxon>Rhizopodaceae</taxon>
        <taxon>Rhizopus</taxon>
    </lineage>
</organism>
<dbReference type="Proteomes" id="UP000242414">
    <property type="component" value="Unassembled WGS sequence"/>
</dbReference>
<dbReference type="VEuPathDB" id="FungiDB:BCV72DRAFT_324583"/>
<dbReference type="AlphaFoldDB" id="A0A1X0RIB7"/>
<proteinExistence type="predicted"/>
<protein>
    <submittedName>
        <fullName evidence="1">Uncharacterized protein</fullName>
    </submittedName>
</protein>
<gene>
    <name evidence="1" type="ORF">BCV72DRAFT_324583</name>
</gene>
<evidence type="ECO:0000313" key="1">
    <source>
        <dbReference type="EMBL" id="ORE11628.1"/>
    </source>
</evidence>
<name>A0A1X0RIB7_RHIZD</name>